<dbReference type="SUPFAM" id="SSF51905">
    <property type="entry name" value="FAD/NAD(P)-binding domain"/>
    <property type="match status" value="1"/>
</dbReference>
<dbReference type="Proteomes" id="UP000460272">
    <property type="component" value="Unassembled WGS sequence"/>
</dbReference>
<comment type="caution">
    <text evidence="1">The sequence shown here is derived from an EMBL/GenBank/DDBJ whole genome shotgun (WGS) entry which is preliminary data.</text>
</comment>
<keyword evidence="2" id="KW-1185">Reference proteome</keyword>
<dbReference type="InterPro" id="IPR036188">
    <property type="entry name" value="FAD/NAD-bd_sf"/>
</dbReference>
<protein>
    <submittedName>
        <fullName evidence="1">FAD-dependent oxidoreductase</fullName>
    </submittedName>
</protein>
<evidence type="ECO:0000313" key="2">
    <source>
        <dbReference type="Proteomes" id="UP000460272"/>
    </source>
</evidence>
<reference evidence="1 2" key="1">
    <citation type="submission" date="2018-11" db="EMBL/GenBank/DDBJ databases">
        <title>Trebonia kvetii gen.nov., sp.nov., a novel acidophilic actinobacterium, and proposal of the new actinobacterial family Treboniaceae fam. nov.</title>
        <authorList>
            <person name="Rapoport D."/>
            <person name="Sagova-Mareckova M."/>
            <person name="Sedlacek I."/>
            <person name="Provaznik J."/>
            <person name="Kralova S."/>
            <person name="Pavlinic D."/>
            <person name="Benes V."/>
            <person name="Kopecky J."/>
        </authorList>
    </citation>
    <scope>NUCLEOTIDE SEQUENCE [LARGE SCALE GENOMIC DNA]</scope>
    <source>
        <strain evidence="1 2">15Tr583</strain>
    </source>
</reference>
<sequence length="473" mass="50475">MARIVVVGAGVVALGAAMLLAGDGHRVIVLERDADGPPADPVDAWEQWQRPGLNQFRMAHTFLPRFRAILDAELPAAASTLKDAGALRMNYVRDVLPAKMSGGWLDGDERYALLTGRRVLVEAVLAAAAESAPGVQIRRGTAVAGLVGGTPALAGVPHVTGVMTKAGEVITADLVVDMSGRRSALPHWLEDIGARRPDEELEDVGFVYYGRHFRSADGSLPPMIGPAQIHWGTISSITLPADNGTWGVVLVTASTDTALRPLREAGRWEAVMRGLPLVAHWVDGTPIDDGVAVMARLEDRYRGFVLDGKPVATGVVAVADSWACSNPANGRGASIGLLHALTLRDQLRAVDAADPAAFAAAFHAATAETVEPWYRATLASDRHRVGEIEAGIRGGRYDSRDPGYQLEKALDAAFGRDPECTRANFDIRFVLDTPAKVFARPGLRDKTLRLGGGWRDAPPFGPTREQLLALVSP</sequence>
<proteinExistence type="predicted"/>
<dbReference type="OrthoDB" id="9790035at2"/>
<dbReference type="EMBL" id="RPFW01000004">
    <property type="protein sequence ID" value="TVZ02858.1"/>
    <property type="molecule type" value="Genomic_DNA"/>
</dbReference>
<name>A0A6P2BVB2_9ACTN</name>
<dbReference type="AlphaFoldDB" id="A0A6P2BVB2"/>
<organism evidence="1 2">
    <name type="scientific">Trebonia kvetii</name>
    <dbReference type="NCBI Taxonomy" id="2480626"/>
    <lineage>
        <taxon>Bacteria</taxon>
        <taxon>Bacillati</taxon>
        <taxon>Actinomycetota</taxon>
        <taxon>Actinomycetes</taxon>
        <taxon>Streptosporangiales</taxon>
        <taxon>Treboniaceae</taxon>
        <taxon>Trebonia</taxon>
    </lineage>
</organism>
<evidence type="ECO:0000313" key="1">
    <source>
        <dbReference type="EMBL" id="TVZ02858.1"/>
    </source>
</evidence>
<dbReference type="PRINTS" id="PR00420">
    <property type="entry name" value="RNGMNOXGNASE"/>
</dbReference>
<gene>
    <name evidence="1" type="ORF">EAS64_20445</name>
</gene>
<dbReference type="Gene3D" id="3.50.50.60">
    <property type="entry name" value="FAD/NAD(P)-binding domain"/>
    <property type="match status" value="1"/>
</dbReference>
<dbReference type="RefSeq" id="WP_145855077.1">
    <property type="nucleotide sequence ID" value="NZ_RPFW01000004.1"/>
</dbReference>
<accession>A0A6P2BVB2</accession>